<evidence type="ECO:0000313" key="2">
    <source>
        <dbReference type="EMBL" id="RFN46093.1"/>
    </source>
</evidence>
<dbReference type="Proteomes" id="UP000265631">
    <property type="component" value="Unassembled WGS sequence"/>
</dbReference>
<accession>A0A395MFP5</accession>
<evidence type="ECO:0000256" key="1">
    <source>
        <dbReference type="SAM" id="MobiDB-lite"/>
    </source>
</evidence>
<reference evidence="2 3" key="1">
    <citation type="journal article" date="2018" name="PLoS Pathog.">
        <title>Evolution of structural diversity of trichothecenes, a family of toxins produced by plant pathogenic and entomopathogenic fungi.</title>
        <authorList>
            <person name="Proctor R.H."/>
            <person name="McCormick S.P."/>
            <person name="Kim H.S."/>
            <person name="Cardoza R.E."/>
            <person name="Stanley A.M."/>
            <person name="Lindo L."/>
            <person name="Kelly A."/>
            <person name="Brown D.W."/>
            <person name="Lee T."/>
            <person name="Vaughan M.M."/>
            <person name="Alexander N.J."/>
            <person name="Busman M."/>
            <person name="Gutierrez S."/>
        </authorList>
    </citation>
    <scope>NUCLEOTIDE SEQUENCE [LARGE SCALE GENOMIC DNA]</scope>
    <source>
        <strain evidence="2 3">NRRL 13405</strain>
    </source>
</reference>
<feature type="region of interest" description="Disordered" evidence="1">
    <location>
        <begin position="1"/>
        <end position="35"/>
    </location>
</feature>
<gene>
    <name evidence="2" type="ORF">FIE12Z_9694</name>
</gene>
<feature type="compositionally biased region" description="Polar residues" evidence="1">
    <location>
        <begin position="14"/>
        <end position="23"/>
    </location>
</feature>
<evidence type="ECO:0000313" key="3">
    <source>
        <dbReference type="Proteomes" id="UP000265631"/>
    </source>
</evidence>
<proteinExistence type="predicted"/>
<feature type="compositionally biased region" description="Basic and acidic residues" evidence="1">
    <location>
        <begin position="1"/>
        <end position="11"/>
    </location>
</feature>
<comment type="caution">
    <text evidence="2">The sequence shown here is derived from an EMBL/GenBank/DDBJ whole genome shotgun (WGS) entry which is preliminary data.</text>
</comment>
<dbReference type="EMBL" id="PXXK01000322">
    <property type="protein sequence ID" value="RFN46093.1"/>
    <property type="molecule type" value="Genomic_DNA"/>
</dbReference>
<name>A0A395MFP5_9HYPO</name>
<sequence length="313" mass="35097">MHDTFAGDPIDRGQPSSSASLNHQALHPPETFAPPSTIISAAKEEDSETELNVNDRAPRSTALSRERLFASLEVGDYFLRPPRPIASANDLDGLELKRCFEILHACHIATETDATLVSTGRTMEDFLEAVFETDGLEKPKFQFTVREFLQVGNVCGKTFLSLGWYNADITGEPSHHQTISACEDSLACQMPVYGIATYRSYPAQLSISFSTHGPPRRSSEPLQGLFCPMERTDVRFQDEQHWMVELRQNMKRACLKKVHMHNKRLAVWYVRILARGWAKGSIWMGKDVKVLSFVSRGAVDASFAMMGDFNGHE</sequence>
<organism evidence="2 3">
    <name type="scientific">Fusarium flagelliforme</name>
    <dbReference type="NCBI Taxonomy" id="2675880"/>
    <lineage>
        <taxon>Eukaryota</taxon>
        <taxon>Fungi</taxon>
        <taxon>Dikarya</taxon>
        <taxon>Ascomycota</taxon>
        <taxon>Pezizomycotina</taxon>
        <taxon>Sordariomycetes</taxon>
        <taxon>Hypocreomycetidae</taxon>
        <taxon>Hypocreales</taxon>
        <taxon>Nectriaceae</taxon>
        <taxon>Fusarium</taxon>
        <taxon>Fusarium incarnatum-equiseti species complex</taxon>
    </lineage>
</organism>
<dbReference type="AlphaFoldDB" id="A0A395MFP5"/>
<keyword evidence="3" id="KW-1185">Reference proteome</keyword>
<protein>
    <submittedName>
        <fullName evidence="2">Uncharacterized protein</fullName>
    </submittedName>
</protein>